<feature type="transmembrane region" description="Helical" evidence="7">
    <location>
        <begin position="250"/>
        <end position="270"/>
    </location>
</feature>
<evidence type="ECO:0000256" key="5">
    <source>
        <dbReference type="ARBA" id="ARBA00023136"/>
    </source>
</evidence>
<dbReference type="PANTHER" id="PTHR30477">
    <property type="entry name" value="ABC-TRANSPORTER METAL-BINDING PROTEIN"/>
    <property type="match status" value="1"/>
</dbReference>
<feature type="transmembrane region" description="Helical" evidence="7">
    <location>
        <begin position="136"/>
        <end position="154"/>
    </location>
</feature>
<proteinExistence type="inferred from homology"/>
<dbReference type="CDD" id="cd06550">
    <property type="entry name" value="TM_ABC_iron-siderophores_like"/>
    <property type="match status" value="1"/>
</dbReference>
<comment type="subcellular location">
    <subcellularLocation>
        <location evidence="6">Cell membrane</location>
        <topology evidence="6">Multi-pass membrane protein</topology>
    </subcellularLocation>
    <subcellularLocation>
        <location evidence="1">Membrane</location>
        <topology evidence="1">Multi-pass membrane protein</topology>
    </subcellularLocation>
</comment>
<reference evidence="8 9" key="1">
    <citation type="journal article" date="2017" name="Genome Announc.">
        <title>Complete Genome Sequences of Two Acetylene-Fermenting Pelobacter acetylenicus Strains.</title>
        <authorList>
            <person name="Sutton J.M."/>
            <person name="Baesman S.M."/>
            <person name="Fierst J.L."/>
            <person name="Poret-Peterson A.T."/>
            <person name="Oremland R.S."/>
            <person name="Dunlap D.S."/>
            <person name="Akob D.M."/>
        </authorList>
    </citation>
    <scope>NUCLEOTIDE SEQUENCE [LARGE SCALE GENOMIC DNA]</scope>
    <source>
        <strain evidence="8 9">SFB93</strain>
    </source>
</reference>
<evidence type="ECO:0000313" key="9">
    <source>
        <dbReference type="Proteomes" id="UP000182517"/>
    </source>
</evidence>
<dbReference type="Proteomes" id="UP000182517">
    <property type="component" value="Chromosome"/>
</dbReference>
<dbReference type="Pfam" id="PF00950">
    <property type="entry name" value="ABC-3"/>
    <property type="match status" value="1"/>
</dbReference>
<dbReference type="SUPFAM" id="SSF81345">
    <property type="entry name" value="ABC transporter involved in vitamin B12 uptake, BtuC"/>
    <property type="match status" value="1"/>
</dbReference>
<evidence type="ECO:0000256" key="4">
    <source>
        <dbReference type="ARBA" id="ARBA00022989"/>
    </source>
</evidence>
<protein>
    <recommendedName>
        <fullName evidence="10">Metal ABC transporter permease</fullName>
    </recommendedName>
</protein>
<feature type="transmembrane region" description="Helical" evidence="7">
    <location>
        <begin position="223"/>
        <end position="244"/>
    </location>
</feature>
<keyword evidence="9" id="KW-1185">Reference proteome</keyword>
<dbReference type="GO" id="GO:0010043">
    <property type="term" value="P:response to zinc ion"/>
    <property type="evidence" value="ECO:0007669"/>
    <property type="project" value="TreeGrafter"/>
</dbReference>
<gene>
    <name evidence="8" type="ORF">A7E78_12220</name>
</gene>
<evidence type="ECO:0000256" key="7">
    <source>
        <dbReference type="SAM" id="Phobius"/>
    </source>
</evidence>
<feature type="transmembrane region" description="Helical" evidence="7">
    <location>
        <begin position="174"/>
        <end position="193"/>
    </location>
</feature>
<dbReference type="STRING" id="1842532.A7E78_12220"/>
<dbReference type="GO" id="GO:0055085">
    <property type="term" value="P:transmembrane transport"/>
    <property type="evidence" value="ECO:0007669"/>
    <property type="project" value="InterPro"/>
</dbReference>
<feature type="transmembrane region" description="Helical" evidence="7">
    <location>
        <begin position="12"/>
        <end position="35"/>
    </location>
</feature>
<dbReference type="InterPro" id="IPR037294">
    <property type="entry name" value="ABC_BtuC-like"/>
</dbReference>
<feature type="transmembrane region" description="Helical" evidence="7">
    <location>
        <begin position="94"/>
        <end position="116"/>
    </location>
</feature>
<sequence>MEDLLHALVSQTFMQNALIGGLLASVACGIAGSYVVVKRIGYMAGGIAHAVLGGMGLAYFLGRNPVAGAIITALLAALVIGIVGIYWQKQEDTAISALWAVGMAAGVLFISATPGYNVDLMSYLFGNILMIPRHNLYLIFWLDLGIVLFVLLFYKQLLAVSFDEEFAELRQVPVKLFSLLLLCLVALTVVILIQVVGLIMVIALLALPAAIAGQFVKALGKMMIVAMILGLLFTSGGLAVSYQYDLPSGAVTVLLTGLAYLLATVGKAAWHQWQLRRRAA</sequence>
<keyword evidence="3 6" id="KW-0812">Transmembrane</keyword>
<comment type="similarity">
    <text evidence="2 6">Belongs to the ABC-3 integral membrane protein family.</text>
</comment>
<keyword evidence="5 7" id="KW-0472">Membrane</keyword>
<name>A0A1L3GRH1_9BACT</name>
<accession>A0A1L3GRH1</accession>
<keyword evidence="6" id="KW-0813">Transport</keyword>
<organism evidence="8 9">
    <name type="scientific">Syntrophotalea acetylenivorans</name>
    <dbReference type="NCBI Taxonomy" id="1842532"/>
    <lineage>
        <taxon>Bacteria</taxon>
        <taxon>Pseudomonadati</taxon>
        <taxon>Thermodesulfobacteriota</taxon>
        <taxon>Desulfuromonadia</taxon>
        <taxon>Desulfuromonadales</taxon>
        <taxon>Syntrophotaleaceae</taxon>
        <taxon>Syntrophotalea</taxon>
    </lineage>
</organism>
<evidence type="ECO:0000256" key="1">
    <source>
        <dbReference type="ARBA" id="ARBA00004141"/>
    </source>
</evidence>
<dbReference type="Gene3D" id="1.10.3470.10">
    <property type="entry name" value="ABC transporter involved in vitamin B12 uptake, BtuC"/>
    <property type="match status" value="1"/>
</dbReference>
<evidence type="ECO:0000313" key="8">
    <source>
        <dbReference type="EMBL" id="APG28539.1"/>
    </source>
</evidence>
<evidence type="ECO:0000256" key="2">
    <source>
        <dbReference type="ARBA" id="ARBA00008034"/>
    </source>
</evidence>
<dbReference type="KEGG" id="pef:A7E78_12220"/>
<evidence type="ECO:0008006" key="10">
    <source>
        <dbReference type="Google" id="ProtNLM"/>
    </source>
</evidence>
<feature type="transmembrane region" description="Helical" evidence="7">
    <location>
        <begin position="42"/>
        <end position="61"/>
    </location>
</feature>
<dbReference type="EMBL" id="CP015519">
    <property type="protein sequence ID" value="APG28539.1"/>
    <property type="molecule type" value="Genomic_DNA"/>
</dbReference>
<dbReference type="GO" id="GO:0043190">
    <property type="term" value="C:ATP-binding cassette (ABC) transporter complex"/>
    <property type="evidence" value="ECO:0007669"/>
    <property type="project" value="InterPro"/>
</dbReference>
<evidence type="ECO:0000256" key="3">
    <source>
        <dbReference type="ARBA" id="ARBA00022692"/>
    </source>
</evidence>
<dbReference type="InterPro" id="IPR001626">
    <property type="entry name" value="ABC_TroCD"/>
</dbReference>
<evidence type="ECO:0000256" key="6">
    <source>
        <dbReference type="RuleBase" id="RU003943"/>
    </source>
</evidence>
<keyword evidence="4 7" id="KW-1133">Transmembrane helix</keyword>
<dbReference type="AlphaFoldDB" id="A0A1L3GRH1"/>
<dbReference type="OrthoDB" id="9798540at2"/>
<dbReference type="PANTHER" id="PTHR30477:SF18">
    <property type="entry name" value="METAL TRANSPORT SYSTEM MEMBRANE PROTEIN CT_417-RELATED"/>
    <property type="match status" value="1"/>
</dbReference>
<dbReference type="RefSeq" id="WP_072284566.1">
    <property type="nucleotide sequence ID" value="NZ_CP015519.1"/>
</dbReference>
<feature type="transmembrane region" description="Helical" evidence="7">
    <location>
        <begin position="67"/>
        <end position="87"/>
    </location>
</feature>